<comment type="caution">
    <text evidence="2">The sequence shown here is derived from an EMBL/GenBank/DDBJ whole genome shotgun (WGS) entry which is preliminary data.</text>
</comment>
<evidence type="ECO:0000256" key="1">
    <source>
        <dbReference type="SAM" id="MobiDB-lite"/>
    </source>
</evidence>
<gene>
    <name evidence="2" type="ORF">AB0D95_03035</name>
</gene>
<dbReference type="RefSeq" id="WP_359268352.1">
    <property type="nucleotide sequence ID" value="NZ_JBEZNA010000004.1"/>
</dbReference>
<sequence length="250" mass="28064">MGAVTDAAAQQQRMKVRPDDENEVHDVLGHVDAGRIVATPVARWPSSIALAVTDTLRSIVQDAHRTQAALDRDADGVVRAQVFEEGDVYMLGRPFDGYFADRYLMDFYDVVERDICSRMHLHTGLRYVRMHTGPETHIRVSSLSPIEVTNVVGVTRFQPEQFQDDAPDAPDGHRRTRYNVVVPPNAWLDLQIPRGTSHQFNAHGPNAVIDSVHPEESIETFRELMAGCNMMAQTIFLADEQPPSEACRLY</sequence>
<name>A0ABV3EJA9_9ACTN</name>
<protein>
    <submittedName>
        <fullName evidence="2">Uncharacterized protein</fullName>
    </submittedName>
</protein>
<evidence type="ECO:0000313" key="3">
    <source>
        <dbReference type="Proteomes" id="UP001551584"/>
    </source>
</evidence>
<proteinExistence type="predicted"/>
<accession>A0ABV3EJA9</accession>
<reference evidence="2 3" key="1">
    <citation type="submission" date="2024-06" db="EMBL/GenBank/DDBJ databases">
        <title>The Natural Products Discovery Center: Release of the First 8490 Sequenced Strains for Exploring Actinobacteria Biosynthetic Diversity.</title>
        <authorList>
            <person name="Kalkreuter E."/>
            <person name="Kautsar S.A."/>
            <person name="Yang D."/>
            <person name="Bader C.D."/>
            <person name="Teijaro C.N."/>
            <person name="Fluegel L."/>
            <person name="Davis C.M."/>
            <person name="Simpson J.R."/>
            <person name="Lauterbach L."/>
            <person name="Steele A.D."/>
            <person name="Gui C."/>
            <person name="Meng S."/>
            <person name="Li G."/>
            <person name="Viehrig K."/>
            <person name="Ye F."/>
            <person name="Su P."/>
            <person name="Kiefer A.F."/>
            <person name="Nichols A."/>
            <person name="Cepeda A.J."/>
            <person name="Yan W."/>
            <person name="Fan B."/>
            <person name="Jiang Y."/>
            <person name="Adhikari A."/>
            <person name="Zheng C.-J."/>
            <person name="Schuster L."/>
            <person name="Cowan T.M."/>
            <person name="Smanski M.J."/>
            <person name="Chevrette M.G."/>
            <person name="De Carvalho L.P.S."/>
            <person name="Shen B."/>
        </authorList>
    </citation>
    <scope>NUCLEOTIDE SEQUENCE [LARGE SCALE GENOMIC DNA]</scope>
    <source>
        <strain evidence="2 3">NPDC048117</strain>
    </source>
</reference>
<evidence type="ECO:0000313" key="2">
    <source>
        <dbReference type="EMBL" id="MEU9576257.1"/>
    </source>
</evidence>
<dbReference type="EMBL" id="JBEZNA010000004">
    <property type="protein sequence ID" value="MEU9576257.1"/>
    <property type="molecule type" value="Genomic_DNA"/>
</dbReference>
<feature type="region of interest" description="Disordered" evidence="1">
    <location>
        <begin position="1"/>
        <end position="21"/>
    </location>
</feature>
<dbReference type="Proteomes" id="UP001551584">
    <property type="component" value="Unassembled WGS sequence"/>
</dbReference>
<keyword evidence="3" id="KW-1185">Reference proteome</keyword>
<organism evidence="2 3">
    <name type="scientific">Streptomyces chilikensis</name>
    <dbReference type="NCBI Taxonomy" id="1194079"/>
    <lineage>
        <taxon>Bacteria</taxon>
        <taxon>Bacillati</taxon>
        <taxon>Actinomycetota</taxon>
        <taxon>Actinomycetes</taxon>
        <taxon>Kitasatosporales</taxon>
        <taxon>Streptomycetaceae</taxon>
        <taxon>Streptomyces</taxon>
    </lineage>
</organism>